<evidence type="ECO:0000313" key="1">
    <source>
        <dbReference type="EMBL" id="KPM31283.1"/>
    </source>
</evidence>
<organism evidence="1 2">
    <name type="scientific">Croceitalea dokdonensis DOKDO 023</name>
    <dbReference type="NCBI Taxonomy" id="1300341"/>
    <lineage>
        <taxon>Bacteria</taxon>
        <taxon>Pseudomonadati</taxon>
        <taxon>Bacteroidota</taxon>
        <taxon>Flavobacteriia</taxon>
        <taxon>Flavobacteriales</taxon>
        <taxon>Flavobacteriaceae</taxon>
        <taxon>Croceitalea</taxon>
    </lineage>
</organism>
<gene>
    <name evidence="1" type="ORF">I595_2548</name>
</gene>
<reference evidence="1 2" key="1">
    <citation type="submission" date="2015-09" db="EMBL/GenBank/DDBJ databases">
        <title>Genome sequence of the marine flavobacterium Croceitalea dokdonensis DOKDO 023 that contains proton- and sodium-pumping rhodopsins.</title>
        <authorList>
            <person name="Kwon S.-K."/>
            <person name="Lee H.K."/>
            <person name="Kwak M.-J."/>
            <person name="Kim J.F."/>
        </authorList>
    </citation>
    <scope>NUCLEOTIDE SEQUENCE [LARGE SCALE GENOMIC DNA]</scope>
    <source>
        <strain evidence="1 2">DOKDO 023</strain>
    </source>
</reference>
<dbReference type="EMBL" id="LDJX01000005">
    <property type="protein sequence ID" value="KPM31283.1"/>
    <property type="molecule type" value="Genomic_DNA"/>
</dbReference>
<dbReference type="AlphaFoldDB" id="A0A0P7AHF6"/>
<accession>A0A0P7AHF6</accession>
<proteinExistence type="predicted"/>
<sequence>MGYSFIEPEKNQRRECPWRILFLPNVSRVGFAKFPLWERPLIRL</sequence>
<protein>
    <submittedName>
        <fullName evidence="1">Uncharacterized protein</fullName>
    </submittedName>
</protein>
<name>A0A0P7AHF6_9FLAO</name>
<evidence type="ECO:0000313" key="2">
    <source>
        <dbReference type="Proteomes" id="UP000050280"/>
    </source>
</evidence>
<comment type="caution">
    <text evidence="1">The sequence shown here is derived from an EMBL/GenBank/DDBJ whole genome shotgun (WGS) entry which is preliminary data.</text>
</comment>
<keyword evidence="2" id="KW-1185">Reference proteome</keyword>
<dbReference type="Proteomes" id="UP000050280">
    <property type="component" value="Unassembled WGS sequence"/>
</dbReference>